<feature type="binding site" evidence="3">
    <location>
        <position position="59"/>
    </location>
    <ligand>
        <name>Mg(2+)</name>
        <dbReference type="ChEBI" id="CHEBI:18420"/>
    </ligand>
</feature>
<dbReference type="Gene3D" id="3.40.720.10">
    <property type="entry name" value="Alkaline Phosphatase, subunit A"/>
    <property type="match status" value="1"/>
</dbReference>
<reference evidence="6 7" key="1">
    <citation type="submission" date="2017-07" db="EMBL/GenBank/DDBJ databases">
        <title>Sandarakinorhabdus cyanobacteriorum sp. nov., a novel bacterium isolated from cyanobacterial aggregates in a eutrophic lake.</title>
        <authorList>
            <person name="Cai H."/>
        </authorList>
    </citation>
    <scope>NUCLEOTIDE SEQUENCE [LARGE SCALE GENOMIC DNA]</scope>
    <source>
        <strain evidence="6 7">TH057</strain>
    </source>
</reference>
<feature type="binding site" evidence="3">
    <location>
        <position position="374"/>
    </location>
    <ligand>
        <name>Zn(2+)</name>
        <dbReference type="ChEBI" id="CHEBI:29105"/>
        <label>2</label>
    </ligand>
</feature>
<evidence type="ECO:0000256" key="1">
    <source>
        <dbReference type="ARBA" id="ARBA00022553"/>
    </source>
</evidence>
<keyword evidence="3" id="KW-0479">Metal-binding</keyword>
<dbReference type="AlphaFoldDB" id="A0A255YIE9"/>
<feature type="binding site" evidence="3">
    <location>
        <position position="174"/>
    </location>
    <ligand>
        <name>Mg(2+)</name>
        <dbReference type="ChEBI" id="CHEBI:18420"/>
    </ligand>
</feature>
<feature type="active site" description="Phosphoserine intermediate" evidence="2">
    <location>
        <position position="114"/>
    </location>
</feature>
<comment type="similarity">
    <text evidence="4">Belongs to the alkaline phosphatase family.</text>
</comment>
<keyword evidence="7" id="KW-1185">Reference proteome</keyword>
<dbReference type="SUPFAM" id="SSF53649">
    <property type="entry name" value="Alkaline phosphatase-like"/>
    <property type="match status" value="1"/>
</dbReference>
<gene>
    <name evidence="6" type="ORF">CHU93_09470</name>
</gene>
<dbReference type="InterPro" id="IPR001952">
    <property type="entry name" value="Alkaline_phosphatase"/>
</dbReference>
<sequence>MMRALLLAAVLAGPVVAAPALDTPVKDQWWADGRAALEARLKVVNRPKRAKNVILMVGDGMGIATITAARIFDGQRPIDGRAPASGEENSLAWDRMTNTALVKTYNSNAQVPDSAGTASAFNTGVKTRIGVINFGADQGPEACKTPEKLPRTLAEMARAQGMGLGIVTTTRITHATPAAVYGHVPNRNWEGADRAYPAADRASGCADLATQLVRFKGGFDVALGGGGARFLPAGKGGTRDDGRNLIDEWLQAWPGGRFVADAKGLRALAVADVAPVLGLFNADHISFEADRKDEVEPGLPELARFALAKLQAGAKQRGGKGYYLMIEGGRIDHAHHASNPYRAMKEAQMFSATVAEVLKTVNLDETLVLVTADHSHVLTIAGYPQRGNDILGYIKPPAAGGESDGALSKEGYALDDRGQPMTTLSYANGPFLSRGLSRMLPPNDPNYLAIKTYGTDSESHGGEDVALFGEGPRADLVRGVMEQNLIFHIMVEALGWR</sequence>
<dbReference type="SMART" id="SM00098">
    <property type="entry name" value="alkPPc"/>
    <property type="match status" value="1"/>
</dbReference>
<feature type="chain" id="PRO_5013169088" description="Alkaline phosphatase" evidence="5">
    <location>
        <begin position="18"/>
        <end position="497"/>
    </location>
</feature>
<dbReference type="Proteomes" id="UP000216991">
    <property type="component" value="Unassembled WGS sequence"/>
</dbReference>
<dbReference type="InterPro" id="IPR017850">
    <property type="entry name" value="Alkaline_phosphatase_core_sf"/>
</dbReference>
<evidence type="ECO:0000256" key="2">
    <source>
        <dbReference type="PIRSR" id="PIRSR601952-1"/>
    </source>
</evidence>
<feature type="binding site" evidence="3">
    <location>
        <position position="176"/>
    </location>
    <ligand>
        <name>Mg(2+)</name>
        <dbReference type="ChEBI" id="CHEBI:18420"/>
    </ligand>
</feature>
<dbReference type="OrthoDB" id="9794455at2"/>
<evidence type="ECO:0008006" key="8">
    <source>
        <dbReference type="Google" id="ProtNLM"/>
    </source>
</evidence>
<feature type="signal peptide" evidence="5">
    <location>
        <begin position="1"/>
        <end position="17"/>
    </location>
</feature>
<comment type="caution">
    <text evidence="6">The sequence shown here is derived from an EMBL/GenBank/DDBJ whole genome shotgun (WGS) entry which is preliminary data.</text>
</comment>
<organism evidence="6 7">
    <name type="scientific">Sandarakinorhabdus cyanobacteriorum</name>
    <dbReference type="NCBI Taxonomy" id="1981098"/>
    <lineage>
        <taxon>Bacteria</taxon>
        <taxon>Pseudomonadati</taxon>
        <taxon>Pseudomonadota</taxon>
        <taxon>Alphaproteobacteria</taxon>
        <taxon>Sphingomonadales</taxon>
        <taxon>Sphingosinicellaceae</taxon>
        <taxon>Sandarakinorhabdus</taxon>
    </lineage>
</organism>
<comment type="cofactor">
    <cofactor evidence="3">
        <name>Mg(2+)</name>
        <dbReference type="ChEBI" id="CHEBI:18420"/>
    </cofactor>
    <text evidence="3">Binds 1 Mg(2+) ion.</text>
</comment>
<name>A0A255YIE9_9SPHN</name>
<protein>
    <recommendedName>
        <fullName evidence="8">Alkaline phosphatase</fullName>
    </recommendedName>
</protein>
<dbReference type="PRINTS" id="PR00113">
    <property type="entry name" value="ALKPHPHTASE"/>
</dbReference>
<evidence type="ECO:0000256" key="3">
    <source>
        <dbReference type="PIRSR" id="PIRSR601952-2"/>
    </source>
</evidence>
<dbReference type="PANTHER" id="PTHR11596:SF5">
    <property type="entry name" value="ALKALINE PHOSPHATASE"/>
    <property type="match status" value="1"/>
</dbReference>
<keyword evidence="1" id="KW-0597">Phosphoprotein</keyword>
<comment type="cofactor">
    <cofactor evidence="3">
        <name>Zn(2+)</name>
        <dbReference type="ChEBI" id="CHEBI:29105"/>
    </cofactor>
    <text evidence="3">Binds 2 Zn(2+) ions.</text>
</comment>
<evidence type="ECO:0000256" key="5">
    <source>
        <dbReference type="SAM" id="SignalP"/>
    </source>
</evidence>
<dbReference type="GO" id="GO:0004035">
    <property type="term" value="F:alkaline phosphatase activity"/>
    <property type="evidence" value="ECO:0007669"/>
    <property type="project" value="TreeGrafter"/>
</dbReference>
<feature type="binding site" evidence="3">
    <location>
        <position position="327"/>
    </location>
    <ligand>
        <name>Mg(2+)</name>
        <dbReference type="ChEBI" id="CHEBI:18420"/>
    </ligand>
</feature>
<feature type="binding site" evidence="3">
    <location>
        <position position="373"/>
    </location>
    <ligand>
        <name>Zn(2+)</name>
        <dbReference type="ChEBI" id="CHEBI:29105"/>
        <label>2</label>
    </ligand>
</feature>
<keyword evidence="5" id="KW-0732">Signal</keyword>
<dbReference type="GO" id="GO:0046872">
    <property type="term" value="F:metal ion binding"/>
    <property type="evidence" value="ECO:0007669"/>
    <property type="project" value="UniProtKB-KW"/>
</dbReference>
<feature type="binding site" evidence="3">
    <location>
        <position position="332"/>
    </location>
    <ligand>
        <name>Zn(2+)</name>
        <dbReference type="ChEBI" id="CHEBI:29105"/>
        <label>2</label>
    </ligand>
</feature>
<dbReference type="PANTHER" id="PTHR11596">
    <property type="entry name" value="ALKALINE PHOSPHATASE"/>
    <property type="match status" value="1"/>
</dbReference>
<evidence type="ECO:0000256" key="4">
    <source>
        <dbReference type="RuleBase" id="RU003946"/>
    </source>
</evidence>
<dbReference type="CDD" id="cd16012">
    <property type="entry name" value="ALP"/>
    <property type="match status" value="1"/>
</dbReference>
<feature type="binding site" evidence="3">
    <location>
        <position position="460"/>
    </location>
    <ligand>
        <name>Zn(2+)</name>
        <dbReference type="ChEBI" id="CHEBI:29105"/>
        <label>2</label>
    </ligand>
</feature>
<accession>A0A255YIE9</accession>
<dbReference type="Pfam" id="PF00245">
    <property type="entry name" value="Alk_phosphatase"/>
    <property type="match status" value="1"/>
</dbReference>
<evidence type="ECO:0000313" key="7">
    <source>
        <dbReference type="Proteomes" id="UP000216991"/>
    </source>
</evidence>
<proteinExistence type="inferred from homology"/>
<dbReference type="EMBL" id="NOXT01000111">
    <property type="protein sequence ID" value="OYQ28240.1"/>
    <property type="molecule type" value="Genomic_DNA"/>
</dbReference>
<evidence type="ECO:0000313" key="6">
    <source>
        <dbReference type="EMBL" id="OYQ28240.1"/>
    </source>
</evidence>
<keyword evidence="3" id="KW-0862">Zinc</keyword>
<feature type="binding site" evidence="3">
    <location>
        <position position="59"/>
    </location>
    <ligand>
        <name>Zn(2+)</name>
        <dbReference type="ChEBI" id="CHEBI:29105"/>
        <label>2</label>
    </ligand>
</feature>
<feature type="binding site" evidence="3">
    <location>
        <position position="336"/>
    </location>
    <ligand>
        <name>Zn(2+)</name>
        <dbReference type="ChEBI" id="CHEBI:29105"/>
        <label>2</label>
    </ligand>
</feature>
<keyword evidence="3" id="KW-0460">Magnesium</keyword>